<proteinExistence type="predicted"/>
<dbReference type="AlphaFoldDB" id="A0A9X3MMP8"/>
<reference evidence="1" key="1">
    <citation type="submission" date="2022-10" db="EMBL/GenBank/DDBJ databases">
        <title>The WGS of Solirubrobacter ginsenosidimutans DSM 21036.</title>
        <authorList>
            <person name="Jiang Z."/>
        </authorList>
    </citation>
    <scope>NUCLEOTIDE SEQUENCE</scope>
    <source>
        <strain evidence="1">DSM 21036</strain>
    </source>
</reference>
<evidence type="ECO:0000313" key="1">
    <source>
        <dbReference type="EMBL" id="MDA0159012.1"/>
    </source>
</evidence>
<name>A0A9X3MMP8_9ACTN</name>
<evidence type="ECO:0000313" key="2">
    <source>
        <dbReference type="Proteomes" id="UP001149140"/>
    </source>
</evidence>
<keyword evidence="2" id="KW-1185">Reference proteome</keyword>
<dbReference type="RefSeq" id="WP_270037665.1">
    <property type="nucleotide sequence ID" value="NZ_JAPDOD010000001.1"/>
</dbReference>
<gene>
    <name evidence="1" type="ORF">OM076_01945</name>
</gene>
<protein>
    <submittedName>
        <fullName evidence="1">Uncharacterized protein</fullName>
    </submittedName>
</protein>
<sequence>MSELPELPGGDEPPSVDALAERLASLVGKEDHEQARTLLADRILPTALSGLSEHPRPRRLAEVVYEDLGERLADADPGDRMAEVERLADEAEIRALSAKAQSLAVARYLSDDPNAVDRAGPFLDAEAEAWRGRGAEAIAEEAASSLDALEQWAEDAREAHPELFETRRTDYLHAKMALGSARTGTFGTAAGPLYDFLEMMGTARDRLDIH</sequence>
<comment type="caution">
    <text evidence="1">The sequence shown here is derived from an EMBL/GenBank/DDBJ whole genome shotgun (WGS) entry which is preliminary data.</text>
</comment>
<dbReference type="Proteomes" id="UP001149140">
    <property type="component" value="Unassembled WGS sequence"/>
</dbReference>
<organism evidence="1 2">
    <name type="scientific">Solirubrobacter ginsenosidimutans</name>
    <dbReference type="NCBI Taxonomy" id="490573"/>
    <lineage>
        <taxon>Bacteria</taxon>
        <taxon>Bacillati</taxon>
        <taxon>Actinomycetota</taxon>
        <taxon>Thermoleophilia</taxon>
        <taxon>Solirubrobacterales</taxon>
        <taxon>Solirubrobacteraceae</taxon>
        <taxon>Solirubrobacter</taxon>
    </lineage>
</organism>
<dbReference type="EMBL" id="JAPDOD010000001">
    <property type="protein sequence ID" value="MDA0159012.1"/>
    <property type="molecule type" value="Genomic_DNA"/>
</dbReference>
<accession>A0A9X3MMP8</accession>